<reference evidence="10 11" key="1">
    <citation type="submission" date="2015-12" db="EMBL/GenBank/DDBJ databases">
        <title>The genome of Folsomia candida.</title>
        <authorList>
            <person name="Faddeeva A."/>
            <person name="Derks M.F."/>
            <person name="Anvar Y."/>
            <person name="Smit S."/>
            <person name="Van Straalen N."/>
            <person name="Roelofs D."/>
        </authorList>
    </citation>
    <scope>NUCLEOTIDE SEQUENCE [LARGE SCALE GENOMIC DNA]</scope>
    <source>
        <strain evidence="10 11">VU population</strain>
        <tissue evidence="10">Whole body</tissue>
    </source>
</reference>
<dbReference type="GO" id="GO:0030515">
    <property type="term" value="F:snoRNA binding"/>
    <property type="evidence" value="ECO:0007669"/>
    <property type="project" value="TreeGrafter"/>
</dbReference>
<keyword evidence="11" id="KW-1185">Reference proteome</keyword>
<dbReference type="STRING" id="158441.A0A226F4R8"/>
<dbReference type="InterPro" id="IPR016024">
    <property type="entry name" value="ARM-type_fold"/>
</dbReference>
<accession>A0A226F4R8</accession>
<dbReference type="GO" id="GO:0000462">
    <property type="term" value="P:maturation of SSU-rRNA from tricistronic rRNA transcript (SSU-rRNA, 5.8S rRNA, LSU-rRNA)"/>
    <property type="evidence" value="ECO:0007669"/>
    <property type="project" value="TreeGrafter"/>
</dbReference>
<dbReference type="GO" id="GO:0032040">
    <property type="term" value="C:small-subunit processome"/>
    <property type="evidence" value="ECO:0007669"/>
    <property type="project" value="TreeGrafter"/>
</dbReference>
<protein>
    <recommendedName>
        <fullName evidence="7">HEAT repeat-containing protein 1</fullName>
    </recommendedName>
</protein>
<dbReference type="InterPro" id="IPR011989">
    <property type="entry name" value="ARM-like"/>
</dbReference>
<comment type="subcellular location">
    <subcellularLocation>
        <location evidence="1 7">Nucleus</location>
        <location evidence="1 7">Nucleolus</location>
    </subcellularLocation>
</comment>
<evidence type="ECO:0000313" key="11">
    <source>
        <dbReference type="Proteomes" id="UP000198287"/>
    </source>
</evidence>
<dbReference type="GO" id="GO:0045943">
    <property type="term" value="P:positive regulation of transcription by RNA polymerase I"/>
    <property type="evidence" value="ECO:0007669"/>
    <property type="project" value="TreeGrafter"/>
</dbReference>
<dbReference type="GO" id="GO:0030686">
    <property type="term" value="C:90S preribosome"/>
    <property type="evidence" value="ECO:0007669"/>
    <property type="project" value="TreeGrafter"/>
</dbReference>
<dbReference type="Pfam" id="PF08146">
    <property type="entry name" value="BP28CT"/>
    <property type="match status" value="1"/>
</dbReference>
<dbReference type="Proteomes" id="UP000198287">
    <property type="component" value="Unassembled WGS sequence"/>
</dbReference>
<comment type="function">
    <text evidence="7">Involved in nucleolar processing of pre-18S ribosomal RNA.</text>
</comment>
<name>A0A226F4R8_FOLCA</name>
<dbReference type="GO" id="GO:0034455">
    <property type="term" value="C:t-UTP complex"/>
    <property type="evidence" value="ECO:0007669"/>
    <property type="project" value="TreeGrafter"/>
</dbReference>
<evidence type="ECO:0000313" key="10">
    <source>
        <dbReference type="EMBL" id="OXA64350.1"/>
    </source>
</evidence>
<dbReference type="PANTHER" id="PTHR13457">
    <property type="entry name" value="BAP28"/>
    <property type="match status" value="1"/>
</dbReference>
<comment type="similarity">
    <text evidence="2 7">Belongs to the HEATR1/UTP10 family.</text>
</comment>
<dbReference type="OMA" id="YLLLMQS"/>
<gene>
    <name evidence="10" type="ORF">Fcan01_01867</name>
</gene>
<evidence type="ECO:0000256" key="1">
    <source>
        <dbReference type="ARBA" id="ARBA00004604"/>
    </source>
</evidence>
<dbReference type="SMART" id="SM01036">
    <property type="entry name" value="BP28CT"/>
    <property type="match status" value="1"/>
</dbReference>
<keyword evidence="5 7" id="KW-0539">Nucleus</keyword>
<keyword evidence="6 7" id="KW-0687">Ribonucleoprotein</keyword>
<dbReference type="InterPro" id="IPR012954">
    <property type="entry name" value="BP28_C_dom"/>
</dbReference>
<evidence type="ECO:0000256" key="4">
    <source>
        <dbReference type="ARBA" id="ARBA00022552"/>
    </source>
</evidence>
<evidence type="ECO:0000256" key="5">
    <source>
        <dbReference type="ARBA" id="ARBA00023242"/>
    </source>
</evidence>
<dbReference type="Pfam" id="PF23243">
    <property type="entry name" value="HEAT_HEATR1"/>
    <property type="match status" value="1"/>
</dbReference>
<evidence type="ECO:0000256" key="2">
    <source>
        <dbReference type="ARBA" id="ARBA00010559"/>
    </source>
</evidence>
<keyword evidence="4 7" id="KW-0698">rRNA processing</keyword>
<comment type="caution">
    <text evidence="10">The sequence shown here is derived from an EMBL/GenBank/DDBJ whole genome shotgun (WGS) entry which is preliminary data.</text>
</comment>
<evidence type="ECO:0000256" key="8">
    <source>
        <dbReference type="SAM" id="MobiDB-lite"/>
    </source>
</evidence>
<dbReference type="SUPFAM" id="SSF48371">
    <property type="entry name" value="ARM repeat"/>
    <property type="match status" value="1"/>
</dbReference>
<dbReference type="InterPro" id="IPR040191">
    <property type="entry name" value="UTP10"/>
</dbReference>
<evidence type="ECO:0000256" key="6">
    <source>
        <dbReference type="ARBA" id="ARBA00023274"/>
    </source>
</evidence>
<evidence type="ECO:0000256" key="7">
    <source>
        <dbReference type="RuleBase" id="RU367065"/>
    </source>
</evidence>
<dbReference type="EMBL" id="LNIX01000001">
    <property type="protein sequence ID" value="OXA64350.1"/>
    <property type="molecule type" value="Genomic_DNA"/>
</dbReference>
<dbReference type="OrthoDB" id="31183at2759"/>
<evidence type="ECO:0000256" key="3">
    <source>
        <dbReference type="ARBA" id="ARBA00022517"/>
    </source>
</evidence>
<feature type="region of interest" description="Disordered" evidence="8">
    <location>
        <begin position="822"/>
        <end position="843"/>
    </location>
</feature>
<evidence type="ECO:0000259" key="9">
    <source>
        <dbReference type="SMART" id="SM01036"/>
    </source>
</evidence>
<dbReference type="InterPro" id="IPR056473">
    <property type="entry name" value="HEAT_Utp10/HEAT1"/>
</dbReference>
<dbReference type="Gene3D" id="1.25.10.10">
    <property type="entry name" value="Leucine-rich Repeat Variant"/>
    <property type="match status" value="1"/>
</dbReference>
<organism evidence="10 11">
    <name type="scientific">Folsomia candida</name>
    <name type="common">Springtail</name>
    <dbReference type="NCBI Taxonomy" id="158441"/>
    <lineage>
        <taxon>Eukaryota</taxon>
        <taxon>Metazoa</taxon>
        <taxon>Ecdysozoa</taxon>
        <taxon>Arthropoda</taxon>
        <taxon>Hexapoda</taxon>
        <taxon>Collembola</taxon>
        <taxon>Entomobryomorpha</taxon>
        <taxon>Isotomoidea</taxon>
        <taxon>Isotomidae</taxon>
        <taxon>Proisotominae</taxon>
        <taxon>Folsomia</taxon>
    </lineage>
</organism>
<keyword evidence="3 7" id="KW-0690">Ribosome biogenesis</keyword>
<feature type="domain" description="BP28 C-terminal" evidence="9">
    <location>
        <begin position="1753"/>
        <end position="1883"/>
    </location>
</feature>
<sequence>MSTSLKRQLAALAAPSSSLLAPERRRSSIIFSAQEAAKYDRETFYQIGQDGLAELVSINPGLFEPFLESILFSESSKKYERVMEDNETNDQLNEIISEFLFALHPYVMMKASLKCLEWLVYRFHIERFNVSEILQCVLPYYDTKSFVMIIQVLEIERYQMNQEWEWLVPCKNSGAPLRKAVLFDNWNSKFLLWMFSSFQRIMHVHRMQPENLRIFLGFMASTIVGLLNKLKHDLVAKPNKVNSRKFILLNILNQIFELLKTIRSNEEYQNLKNNEEIYSMAYVVMSMLAVCCREIPGMTDVVGSGLKQIFKLIIVNRGTVQITETFLLMNLMIDFLNRKWEFKNPTTFSNALKDISKVSQNWDLSNLATKLILYNMEQEKLLSPQKVFTWVEEIELGLEERSELLRQVYQGYEKDKSKKRQAKMFLVRFEKQYPLEFEIASEKYPCLATDLTKYKKKKDFVVLSDHSSPLVRSKGVKQLIRSAVYGTATTTDTKTKSKMTTPKPMVLDKNRTAVALTSRFADDDGDVLLAIWKTKLDKLLKIFSPHSLVAGIVMTLNRNVSIKSNKFALQKLCGVARLTDSSTTLHKEIMIILVPFLFPRNGKQLKLAQTILKTPFAEHHPFLQQYAPIISQENLTFQELCKESYRLISIVDDKYKPNFISKLETATETTFACILLPSEDLLTKLLHIASKMPCTRCTSFPTTNENFYKCVKLAETRHQLSFELVLTALYKVPCNDFDKIYQVIKFVWKNCEQIENREAGMKFLQKYLKLCFGSESEHYKFWIQALIQSAEIETENNEFLLIRSIQFTTSFISNLKHMEGLQKQDKGPDKPQPTRRGRKSISTNKKSTEYISCSAWNLVEVLLTTCMLHKSPRVRCFALESLKMVKNKINEQDVIRNFVEDLLQYENEIKIDPEQLVNAMAHVLSDSESLIKSEIIASLKRDDLADIKKIGLINLCASISGQVFEEIYSANALLDFHSSSQYMLKLLSCYDGSFNERLLNDVLTSKDAARVVLKQIDKTAHDSYGATAKKKIFNILVEKSLTCKYPEIKVAVLRCVRKWTLDASVVATELTKCLELEKKYAVPAVSKASNISKPAIEPQNDWVVRSEVVLEFIQGRQQLKNKTKLIQPLFKILKKCITLEEQMPVEYLKQLVLTSLTLCCQEEDTLNAEQSKDFVSFDVQTVIDCLRCSRNPQTHHHALILLNYAASRYHEQVLHGIMSLFTFMGNSILRQDDAYSTQLIQQTVMNIIPALAKTNQGDAHLLNVSAGIYRVFTSAVQDIPVHRRLPVFTSLVQTLNPGKTMWQLCIILVDNALQRDRKRSNLNADLELAVDLVWKFGPLSVSQTVEQIYNFLTSLPVFIKTPELEQFNQMKLRQTSMERSVLDFGRKESFRDVLITINFTLELVAQICSKFSDTENEDVEYDTLLGKCLFFSKKSSGLNEEKLYRLIVHKNLDVIDKINAALDPLKFIEAVALILVRNDATVKRKVLEMLNQRILQKVEWFGELHHLLELVPLLIEIASIEAESDEATTLVQTAFFSLKLLAKHLAIQHSDEFVKVFDLASKNTNHSNKLLRASAILCLSELFCLKSLILPNLNTVTTAILKAFKASAKLQISGNDSIQQQEATQDGMVDDPSKATDDENSSMTAHLLCISTMTCLNRMIEHLGSFVGMKFLRKVLIAVLSISNTFGEGEKACHRKKVFDLKLKALLKVISSKIPVRNILIPIREAFAKLLDEPAAAIILMKMLKDALLQTSKPDFILFADSLTDAFIGGFMSIRESSVCSDVEKVEDSVIDCLISGMVLKMTESHFRPLYHRIFDWAKENESRLVTFYRFSAASAERLKSLFVTFAGYVISEAVHVMHKNVDLAKAIVSFFYFIFLNDKEGFVTTDRFNSLVQPLLDLVESEYVLSGKITMSQLNDCIVQLAVATNDLNRWQHLIELISVKAGHSNKVVRLNILTTLEAAATELAKDFLPLLPPAVPFLAELMNDDDPEVESETQKLLLKMEEIVGEPLQPYFTM</sequence>
<dbReference type="PANTHER" id="PTHR13457:SF1">
    <property type="entry name" value="HEAT REPEAT-CONTAINING PROTEIN 1"/>
    <property type="match status" value="1"/>
</dbReference>
<proteinExistence type="inferred from homology"/>